<evidence type="ECO:0000256" key="1">
    <source>
        <dbReference type="SAM" id="MobiDB-lite"/>
    </source>
</evidence>
<dbReference type="EMBL" id="MN739094">
    <property type="protein sequence ID" value="QHS88222.1"/>
    <property type="molecule type" value="Genomic_DNA"/>
</dbReference>
<accession>A0A6C0B857</accession>
<protein>
    <submittedName>
        <fullName evidence="2">Uncharacterized protein</fullName>
    </submittedName>
</protein>
<organism evidence="2">
    <name type="scientific">viral metagenome</name>
    <dbReference type="NCBI Taxonomy" id="1070528"/>
    <lineage>
        <taxon>unclassified sequences</taxon>
        <taxon>metagenomes</taxon>
        <taxon>organismal metagenomes</taxon>
    </lineage>
</organism>
<reference evidence="2" key="1">
    <citation type="journal article" date="2020" name="Nature">
        <title>Giant virus diversity and host interactions through global metagenomics.</title>
        <authorList>
            <person name="Schulz F."/>
            <person name="Roux S."/>
            <person name="Paez-Espino D."/>
            <person name="Jungbluth S."/>
            <person name="Walsh D.A."/>
            <person name="Denef V.J."/>
            <person name="McMahon K.D."/>
            <person name="Konstantinidis K.T."/>
            <person name="Eloe-Fadrosh E.A."/>
            <person name="Kyrpides N.C."/>
            <person name="Woyke T."/>
        </authorList>
    </citation>
    <scope>NUCLEOTIDE SEQUENCE</scope>
    <source>
        <strain evidence="2">GVMAG-M-3300010158-55</strain>
    </source>
</reference>
<sequence length="170" mass="19544">MDYIADKIALTALSNNMVSLGAYNSLSKIPEYGDMLKAFCMFYSLIDDNNRVILENYINNHLSVMSTKYKMLLLLCQHAPNDDVEKNMDVLAPVFTVLNMNKTDGLDKFKEVLNVNFSKILNLLEEKQSSMENILMSGFDSIKKQLTIKGGKSKKNKRKYKRSRRVRKMV</sequence>
<feature type="compositionally biased region" description="Basic residues" evidence="1">
    <location>
        <begin position="151"/>
        <end position="170"/>
    </location>
</feature>
<name>A0A6C0B857_9ZZZZ</name>
<dbReference type="AlphaFoldDB" id="A0A6C0B857"/>
<feature type="region of interest" description="Disordered" evidence="1">
    <location>
        <begin position="150"/>
        <end position="170"/>
    </location>
</feature>
<evidence type="ECO:0000313" key="2">
    <source>
        <dbReference type="EMBL" id="QHS88222.1"/>
    </source>
</evidence>
<proteinExistence type="predicted"/>